<dbReference type="GO" id="GO:0032259">
    <property type="term" value="P:methylation"/>
    <property type="evidence" value="ECO:0007669"/>
    <property type="project" value="UniProtKB-KW"/>
</dbReference>
<evidence type="ECO:0000256" key="12">
    <source>
        <dbReference type="RuleBase" id="RU367103"/>
    </source>
</evidence>
<keyword evidence="4 12" id="KW-0949">S-adenosyl-L-methionine</keyword>
<dbReference type="Pfam" id="PF05253">
    <property type="entry name" value="zf-U11-48K"/>
    <property type="match status" value="1"/>
</dbReference>
<comment type="similarity">
    <text evidence="1 12">Belongs to the methyltransferase TRM13 family.</text>
</comment>
<evidence type="ECO:0000256" key="1">
    <source>
        <dbReference type="ARBA" id="ARBA00005265"/>
    </source>
</evidence>
<comment type="function">
    <text evidence="12">tRNA methylase which 2'-O-methylates cytidine(4) in tRNA(Pro) and tRNA(Gly)(GCC), and adenosine(4) in tRNA(His).</text>
</comment>
<dbReference type="GO" id="GO:0106050">
    <property type="term" value="F:tRNA 2'-O-methyltransferase activity"/>
    <property type="evidence" value="ECO:0007669"/>
    <property type="project" value="UniProtKB-UniRule"/>
</dbReference>
<evidence type="ECO:0000256" key="8">
    <source>
        <dbReference type="ARBA" id="ARBA00022833"/>
    </source>
</evidence>
<accession>A0ABD2VWD6</accession>
<protein>
    <recommendedName>
        <fullName evidence="12">tRNA:m(4)X modification enzyme TRM13</fullName>
        <ecNumber evidence="12">2.1.1.225</ecNumber>
    </recommendedName>
</protein>
<evidence type="ECO:0000256" key="9">
    <source>
        <dbReference type="ARBA" id="ARBA00048165"/>
    </source>
</evidence>
<keyword evidence="15" id="KW-1185">Reference proteome</keyword>
<dbReference type="Pfam" id="PF11722">
    <property type="entry name" value="zf-TRM13_CCCH"/>
    <property type="match status" value="1"/>
</dbReference>
<keyword evidence="8 12" id="KW-0862">Zinc</keyword>
<evidence type="ECO:0000256" key="5">
    <source>
        <dbReference type="ARBA" id="ARBA00022694"/>
    </source>
</evidence>
<dbReference type="InterPro" id="IPR022776">
    <property type="entry name" value="TRM13/UPF0224_CHHC_Znf_dom"/>
</dbReference>
<keyword evidence="5 12" id="KW-0819">tRNA processing</keyword>
<dbReference type="InterPro" id="IPR021721">
    <property type="entry name" value="Znf_CCCH-type_TRM13"/>
</dbReference>
<dbReference type="GO" id="GO:0008033">
    <property type="term" value="P:tRNA processing"/>
    <property type="evidence" value="ECO:0007669"/>
    <property type="project" value="UniProtKB-KW"/>
</dbReference>
<evidence type="ECO:0000259" key="13">
    <source>
        <dbReference type="PROSITE" id="PS51800"/>
    </source>
</evidence>
<dbReference type="Proteomes" id="UP001627154">
    <property type="component" value="Unassembled WGS sequence"/>
</dbReference>
<sequence length="393" mass="44572">MVEPEHCHFYVQRKMRYCKMTVKKGKSFCGEHEPTKGVATVDERIPCPLDPGHTIYRSKLSKHLKVCNAKIEPESQPSYIVKGINLGEPVSCNNDQPLSNIDQQIIDNVLKKIEDAYAKLPAIVEEILTHEVLKTELENSTYGAETRRHLLQTASLLGHLKQADLVNQNTCYIEFGAGKGKLTYWLGQSVQNIPDSTVLLIDRSSHRHKKDNKLKNEDYHVRVIRIRADIADLKLNNISEIKETPHKVAIAKHICGAASDLTLRCMTNSIKDDKTTEAGVVVAFCCHHRCEYSHYVGHEFLKKEGFTPDEFPILCKIASWATCGIKLNNENDSTEREKIGQKVKMLLNWGRLEYLESFGFKCKLVYYIKSDSTLENVCIVGKLNKNKASDQSK</sequence>
<dbReference type="InterPro" id="IPR007871">
    <property type="entry name" value="Methyltransferase_TRM13"/>
</dbReference>
<dbReference type="GO" id="GO:0008270">
    <property type="term" value="F:zinc ion binding"/>
    <property type="evidence" value="ECO:0007669"/>
    <property type="project" value="UniProtKB-KW"/>
</dbReference>
<dbReference type="PROSITE" id="PS51800">
    <property type="entry name" value="ZF_CHHC_U11_48K"/>
    <property type="match status" value="1"/>
</dbReference>
<evidence type="ECO:0000256" key="4">
    <source>
        <dbReference type="ARBA" id="ARBA00022691"/>
    </source>
</evidence>
<evidence type="ECO:0000256" key="7">
    <source>
        <dbReference type="ARBA" id="ARBA00022771"/>
    </source>
</evidence>
<comment type="catalytic activity">
    <reaction evidence="9 12">
        <text>cytidine(4) in tRNA(Pro) + S-adenosyl-L-methionine = 2'-O-methylcytidine(4) in tRNA(Pro) + S-adenosyl-L-homocysteine + H(+)</text>
        <dbReference type="Rhea" id="RHEA:32767"/>
        <dbReference type="Rhea" id="RHEA-COMP:10397"/>
        <dbReference type="Rhea" id="RHEA-COMP:10398"/>
        <dbReference type="ChEBI" id="CHEBI:15378"/>
        <dbReference type="ChEBI" id="CHEBI:57856"/>
        <dbReference type="ChEBI" id="CHEBI:59789"/>
        <dbReference type="ChEBI" id="CHEBI:74495"/>
        <dbReference type="ChEBI" id="CHEBI:82748"/>
        <dbReference type="EC" id="2.1.1.225"/>
    </reaction>
</comment>
<comment type="catalytic activity">
    <reaction evidence="11 12">
        <text>adenosine(4) in tRNA(His) + S-adenosyl-L-methionine = 2'-O-methyladenosine(4) in tRNA(His) + S-adenosyl-L-homocysteine + H(+)</text>
        <dbReference type="Rhea" id="RHEA:43196"/>
        <dbReference type="Rhea" id="RHEA-COMP:10401"/>
        <dbReference type="Rhea" id="RHEA-COMP:10402"/>
        <dbReference type="ChEBI" id="CHEBI:15378"/>
        <dbReference type="ChEBI" id="CHEBI:57856"/>
        <dbReference type="ChEBI" id="CHEBI:59789"/>
        <dbReference type="ChEBI" id="CHEBI:74411"/>
        <dbReference type="ChEBI" id="CHEBI:74477"/>
        <dbReference type="EC" id="2.1.1.225"/>
    </reaction>
</comment>
<reference evidence="14 15" key="1">
    <citation type="journal article" date="2024" name="bioRxiv">
        <title>A reference genome for Trichogramma kaykai: A tiny desert-dwelling parasitoid wasp with competing sex-ratio distorters.</title>
        <authorList>
            <person name="Culotta J."/>
            <person name="Lindsey A.R."/>
        </authorList>
    </citation>
    <scope>NUCLEOTIDE SEQUENCE [LARGE SCALE GENOMIC DNA]</scope>
    <source>
        <strain evidence="14 15">KSX58</strain>
    </source>
</reference>
<evidence type="ECO:0000256" key="3">
    <source>
        <dbReference type="ARBA" id="ARBA00022679"/>
    </source>
</evidence>
<proteinExistence type="inferred from homology"/>
<dbReference type="AlphaFoldDB" id="A0ABD2VWD6"/>
<name>A0ABD2VWD6_9HYME</name>
<comment type="catalytic activity">
    <reaction evidence="10 12">
        <text>cytidine(4) in tRNA(Gly)(GCC) + S-adenosyl-L-methionine = 2'-O-methylcytidine(4) in tRNA(Gly)(GCC) + S-adenosyl-L-homocysteine + H(+)</text>
        <dbReference type="Rhea" id="RHEA:43192"/>
        <dbReference type="Rhea" id="RHEA-COMP:10399"/>
        <dbReference type="Rhea" id="RHEA-COMP:10400"/>
        <dbReference type="ChEBI" id="CHEBI:15378"/>
        <dbReference type="ChEBI" id="CHEBI:57856"/>
        <dbReference type="ChEBI" id="CHEBI:59789"/>
        <dbReference type="ChEBI" id="CHEBI:74495"/>
        <dbReference type="ChEBI" id="CHEBI:82748"/>
        <dbReference type="EC" id="2.1.1.225"/>
    </reaction>
</comment>
<dbReference type="InterPro" id="IPR039044">
    <property type="entry name" value="Trm13"/>
</dbReference>
<dbReference type="EC" id="2.1.1.225" evidence="12"/>
<dbReference type="Pfam" id="PF05206">
    <property type="entry name" value="TRM13"/>
    <property type="match status" value="1"/>
</dbReference>
<evidence type="ECO:0000256" key="10">
    <source>
        <dbReference type="ARBA" id="ARBA00048635"/>
    </source>
</evidence>
<evidence type="ECO:0000313" key="15">
    <source>
        <dbReference type="Proteomes" id="UP001627154"/>
    </source>
</evidence>
<evidence type="ECO:0000313" key="14">
    <source>
        <dbReference type="EMBL" id="KAL3384872.1"/>
    </source>
</evidence>
<keyword evidence="2 12" id="KW-0489">Methyltransferase</keyword>
<dbReference type="PANTHER" id="PTHR12998:SF0">
    <property type="entry name" value="TRNA:M(4)X MODIFICATION ENZYME TRM13 HOMOLOG"/>
    <property type="match status" value="1"/>
</dbReference>
<feature type="domain" description="CHHC U11-48K-type" evidence="13">
    <location>
        <begin position="44"/>
        <end position="71"/>
    </location>
</feature>
<dbReference type="EMBL" id="JBJJXI010000166">
    <property type="protein sequence ID" value="KAL3384872.1"/>
    <property type="molecule type" value="Genomic_DNA"/>
</dbReference>
<organism evidence="14 15">
    <name type="scientific">Trichogramma kaykai</name>
    <dbReference type="NCBI Taxonomy" id="54128"/>
    <lineage>
        <taxon>Eukaryota</taxon>
        <taxon>Metazoa</taxon>
        <taxon>Ecdysozoa</taxon>
        <taxon>Arthropoda</taxon>
        <taxon>Hexapoda</taxon>
        <taxon>Insecta</taxon>
        <taxon>Pterygota</taxon>
        <taxon>Neoptera</taxon>
        <taxon>Endopterygota</taxon>
        <taxon>Hymenoptera</taxon>
        <taxon>Apocrita</taxon>
        <taxon>Proctotrupomorpha</taxon>
        <taxon>Chalcidoidea</taxon>
        <taxon>Trichogrammatidae</taxon>
        <taxon>Trichogramma</taxon>
    </lineage>
</organism>
<keyword evidence="7 12" id="KW-0863">Zinc-finger</keyword>
<keyword evidence="6 12" id="KW-0479">Metal-binding</keyword>
<gene>
    <name evidence="14" type="ORF">TKK_019282</name>
</gene>
<evidence type="ECO:0000256" key="11">
    <source>
        <dbReference type="ARBA" id="ARBA00049393"/>
    </source>
</evidence>
<comment type="caution">
    <text evidence="14">The sequence shown here is derived from an EMBL/GenBank/DDBJ whole genome shotgun (WGS) entry which is preliminary data.</text>
</comment>
<keyword evidence="3 12" id="KW-0808">Transferase</keyword>
<evidence type="ECO:0000256" key="6">
    <source>
        <dbReference type="ARBA" id="ARBA00022723"/>
    </source>
</evidence>
<dbReference type="PANTHER" id="PTHR12998">
    <property type="entry name" value="TRNA:M(4)X MODIFICATION ENZYME TRM13 HOMOLOG"/>
    <property type="match status" value="1"/>
</dbReference>
<evidence type="ECO:0000256" key="2">
    <source>
        <dbReference type="ARBA" id="ARBA00022603"/>
    </source>
</evidence>